<dbReference type="InterPro" id="IPR036388">
    <property type="entry name" value="WH-like_DNA-bd_sf"/>
</dbReference>
<dbReference type="PANTHER" id="PTHR43133">
    <property type="entry name" value="RNA POLYMERASE ECF-TYPE SIGMA FACTO"/>
    <property type="match status" value="1"/>
</dbReference>
<keyword evidence="2" id="KW-0805">Transcription regulation</keyword>
<dbReference type="CDD" id="cd06171">
    <property type="entry name" value="Sigma70_r4"/>
    <property type="match status" value="1"/>
</dbReference>
<dbReference type="GO" id="GO:0003677">
    <property type="term" value="F:DNA binding"/>
    <property type="evidence" value="ECO:0007669"/>
    <property type="project" value="UniProtKB-KW"/>
</dbReference>
<dbReference type="Gene3D" id="1.10.1740.10">
    <property type="match status" value="1"/>
</dbReference>
<dbReference type="NCBIfam" id="TIGR02937">
    <property type="entry name" value="sigma70-ECF"/>
    <property type="match status" value="1"/>
</dbReference>
<evidence type="ECO:0000256" key="4">
    <source>
        <dbReference type="ARBA" id="ARBA00023125"/>
    </source>
</evidence>
<dbReference type="InterPro" id="IPR013249">
    <property type="entry name" value="RNA_pol_sigma70_r4_t2"/>
</dbReference>
<keyword evidence="5" id="KW-0804">Transcription</keyword>
<dbReference type="InterPro" id="IPR013324">
    <property type="entry name" value="RNA_pol_sigma_r3/r4-like"/>
</dbReference>
<evidence type="ECO:0000256" key="2">
    <source>
        <dbReference type="ARBA" id="ARBA00023015"/>
    </source>
</evidence>
<accession>A0A9D1JVW3</accession>
<name>A0A9D1JVW3_9FIRM</name>
<proteinExistence type="inferred from homology"/>
<dbReference type="PANTHER" id="PTHR43133:SF8">
    <property type="entry name" value="RNA POLYMERASE SIGMA FACTOR HI_1459-RELATED"/>
    <property type="match status" value="1"/>
</dbReference>
<dbReference type="InterPro" id="IPR014284">
    <property type="entry name" value="RNA_pol_sigma-70_dom"/>
</dbReference>
<dbReference type="InterPro" id="IPR007627">
    <property type="entry name" value="RNA_pol_sigma70_r2"/>
</dbReference>
<dbReference type="SUPFAM" id="SSF88946">
    <property type="entry name" value="Sigma2 domain of RNA polymerase sigma factors"/>
    <property type="match status" value="1"/>
</dbReference>
<protein>
    <submittedName>
        <fullName evidence="8">Sigma-70 family RNA polymerase sigma factor</fullName>
    </submittedName>
</protein>
<keyword evidence="4" id="KW-0238">DNA-binding</keyword>
<dbReference type="GO" id="GO:0016987">
    <property type="term" value="F:sigma factor activity"/>
    <property type="evidence" value="ECO:0007669"/>
    <property type="project" value="UniProtKB-KW"/>
</dbReference>
<evidence type="ECO:0000313" key="8">
    <source>
        <dbReference type="EMBL" id="HIS66669.1"/>
    </source>
</evidence>
<evidence type="ECO:0000259" key="6">
    <source>
        <dbReference type="Pfam" id="PF04542"/>
    </source>
</evidence>
<organism evidence="8 9">
    <name type="scientific">Candidatus Scatomorpha merdipullorum</name>
    <dbReference type="NCBI Taxonomy" id="2840927"/>
    <lineage>
        <taxon>Bacteria</taxon>
        <taxon>Bacillati</taxon>
        <taxon>Bacillota</taxon>
        <taxon>Clostridia</taxon>
        <taxon>Eubacteriales</taxon>
        <taxon>Candidatus Scatomorpha</taxon>
    </lineage>
</organism>
<dbReference type="AlphaFoldDB" id="A0A9D1JVW3"/>
<dbReference type="InterPro" id="IPR013325">
    <property type="entry name" value="RNA_pol_sigma_r2"/>
</dbReference>
<evidence type="ECO:0000313" key="9">
    <source>
        <dbReference type="Proteomes" id="UP000824001"/>
    </source>
</evidence>
<evidence type="ECO:0000259" key="7">
    <source>
        <dbReference type="Pfam" id="PF08281"/>
    </source>
</evidence>
<dbReference type="InterPro" id="IPR039425">
    <property type="entry name" value="RNA_pol_sigma-70-like"/>
</dbReference>
<comment type="caution">
    <text evidence="8">The sequence shown here is derived from an EMBL/GenBank/DDBJ whole genome shotgun (WGS) entry which is preliminary data.</text>
</comment>
<evidence type="ECO:0000256" key="3">
    <source>
        <dbReference type="ARBA" id="ARBA00023082"/>
    </source>
</evidence>
<reference evidence="8" key="2">
    <citation type="journal article" date="2021" name="PeerJ">
        <title>Extensive microbial diversity within the chicken gut microbiome revealed by metagenomics and culture.</title>
        <authorList>
            <person name="Gilroy R."/>
            <person name="Ravi A."/>
            <person name="Getino M."/>
            <person name="Pursley I."/>
            <person name="Horton D.L."/>
            <person name="Alikhan N.F."/>
            <person name="Baker D."/>
            <person name="Gharbi K."/>
            <person name="Hall N."/>
            <person name="Watson M."/>
            <person name="Adriaenssens E.M."/>
            <person name="Foster-Nyarko E."/>
            <person name="Jarju S."/>
            <person name="Secka A."/>
            <person name="Antonio M."/>
            <person name="Oren A."/>
            <person name="Chaudhuri R.R."/>
            <person name="La Ragione R."/>
            <person name="Hildebrand F."/>
            <person name="Pallen M.J."/>
        </authorList>
    </citation>
    <scope>NUCLEOTIDE SEQUENCE</scope>
    <source>
        <strain evidence="8">ChiHjej10B9-9673</strain>
    </source>
</reference>
<keyword evidence="3" id="KW-0731">Sigma factor</keyword>
<comment type="similarity">
    <text evidence="1">Belongs to the sigma-70 factor family. ECF subfamily.</text>
</comment>
<dbReference type="Pfam" id="PF08281">
    <property type="entry name" value="Sigma70_r4_2"/>
    <property type="match status" value="1"/>
</dbReference>
<dbReference type="EMBL" id="DVJK01000106">
    <property type="protein sequence ID" value="HIS66669.1"/>
    <property type="molecule type" value="Genomic_DNA"/>
</dbReference>
<feature type="domain" description="RNA polymerase sigma factor 70 region 4 type 2" evidence="7">
    <location>
        <begin position="127"/>
        <end position="177"/>
    </location>
</feature>
<dbReference type="Proteomes" id="UP000824001">
    <property type="component" value="Unassembled WGS sequence"/>
</dbReference>
<evidence type="ECO:0000256" key="1">
    <source>
        <dbReference type="ARBA" id="ARBA00010641"/>
    </source>
</evidence>
<dbReference type="Pfam" id="PF04542">
    <property type="entry name" value="Sigma70_r2"/>
    <property type="match status" value="1"/>
</dbReference>
<feature type="domain" description="RNA polymerase sigma-70 region 2" evidence="6">
    <location>
        <begin position="30"/>
        <end position="89"/>
    </location>
</feature>
<dbReference type="Gene3D" id="1.10.10.10">
    <property type="entry name" value="Winged helix-like DNA-binding domain superfamily/Winged helix DNA-binding domain"/>
    <property type="match status" value="1"/>
</dbReference>
<evidence type="ECO:0000256" key="5">
    <source>
        <dbReference type="ARBA" id="ARBA00023163"/>
    </source>
</evidence>
<reference evidence="8" key="1">
    <citation type="submission" date="2020-10" db="EMBL/GenBank/DDBJ databases">
        <authorList>
            <person name="Gilroy R."/>
        </authorList>
    </citation>
    <scope>NUCLEOTIDE SEQUENCE</scope>
    <source>
        <strain evidence="8">ChiHjej10B9-9673</strain>
    </source>
</reference>
<sequence>MKRVEDSAIIGLYNARDESALGETEAKYGAYCRSIALNLLGAREDAEECVNDALHALWRRIPPDAPKSLRAYLGRVVRNLAVSRYREKSAKKRGGSLELLLSELDECVPDGFDVEAEVERRALGESISRWLDTLPAPDRAAFVRRYWYGEGVSELAKRLGCRPEQLSQRLFRARRKLKAHLESEGAI</sequence>
<dbReference type="GO" id="GO:0006352">
    <property type="term" value="P:DNA-templated transcription initiation"/>
    <property type="evidence" value="ECO:0007669"/>
    <property type="project" value="InterPro"/>
</dbReference>
<gene>
    <name evidence="8" type="ORF">IAC18_03795</name>
</gene>
<dbReference type="SUPFAM" id="SSF88659">
    <property type="entry name" value="Sigma3 and sigma4 domains of RNA polymerase sigma factors"/>
    <property type="match status" value="1"/>
</dbReference>